<evidence type="ECO:0000256" key="1">
    <source>
        <dbReference type="ARBA" id="ARBA00008542"/>
    </source>
</evidence>
<dbReference type="RefSeq" id="WP_086056970.1">
    <property type="nucleotide sequence ID" value="NZ_CP021109.1"/>
</dbReference>
<dbReference type="Proteomes" id="UP000194139">
    <property type="component" value="Chromosome"/>
</dbReference>
<comment type="similarity">
    <text evidence="1">Belongs to the peptidase C56 family.</text>
</comment>
<dbReference type="AlphaFoldDB" id="A0A1W6YYL2"/>
<accession>A0A1W6YYL2</accession>
<proteinExistence type="inferred from homology"/>
<gene>
    <name evidence="3" type="ORF">CAL13_08200</name>
</gene>
<dbReference type="InterPro" id="IPR029062">
    <property type="entry name" value="Class_I_gatase-like"/>
</dbReference>
<dbReference type="CDD" id="cd03134">
    <property type="entry name" value="GATase1_PfpI_like"/>
    <property type="match status" value="1"/>
</dbReference>
<protein>
    <submittedName>
        <fullName evidence="3">Protease</fullName>
    </submittedName>
</protein>
<keyword evidence="3" id="KW-0645">Protease</keyword>
<dbReference type="PANTHER" id="PTHR42733">
    <property type="entry name" value="DJ-1 PROTEIN"/>
    <property type="match status" value="1"/>
</dbReference>
<evidence type="ECO:0000313" key="4">
    <source>
        <dbReference type="Proteomes" id="UP000194139"/>
    </source>
</evidence>
<dbReference type="InterPro" id="IPR002818">
    <property type="entry name" value="DJ-1/PfpI"/>
</dbReference>
<name>A0A1W6YYL2_9BORD</name>
<dbReference type="SUPFAM" id="SSF52317">
    <property type="entry name" value="Class I glutamine amidotransferase-like"/>
    <property type="match status" value="1"/>
</dbReference>
<feature type="domain" description="DJ-1/PfpI" evidence="2">
    <location>
        <begin position="9"/>
        <end position="174"/>
    </location>
</feature>
<dbReference type="EMBL" id="CP021109">
    <property type="protein sequence ID" value="ARP86187.1"/>
    <property type="molecule type" value="Genomic_DNA"/>
</dbReference>
<sequence>MADVLKDVTVAILAVDGFEQAELLEPRKALQQAGARAVVISARQEPIQGFKHTEKGETVDVDLTFAEADPEHFAAVLLPGGVVNADEIRQHPKAREFVRRISEAGKPLAVICHGPWLLVSAGLVQGRTLTSWPSLQDDLRNAGANWVDQEVVVDGNWVSSRKPDDIPAFNREFIGLLSKAARPQAA</sequence>
<organism evidence="3 4">
    <name type="scientific">Bordetella genomosp. 9</name>
    <dbReference type="NCBI Taxonomy" id="1416803"/>
    <lineage>
        <taxon>Bacteria</taxon>
        <taxon>Pseudomonadati</taxon>
        <taxon>Pseudomonadota</taxon>
        <taxon>Betaproteobacteria</taxon>
        <taxon>Burkholderiales</taxon>
        <taxon>Alcaligenaceae</taxon>
        <taxon>Bordetella</taxon>
    </lineage>
</organism>
<dbReference type="InterPro" id="IPR006286">
    <property type="entry name" value="C56_PfpI-like"/>
</dbReference>
<evidence type="ECO:0000259" key="2">
    <source>
        <dbReference type="Pfam" id="PF01965"/>
    </source>
</evidence>
<dbReference type="NCBIfam" id="TIGR01382">
    <property type="entry name" value="PfpI"/>
    <property type="match status" value="1"/>
</dbReference>
<dbReference type="GO" id="GO:0008233">
    <property type="term" value="F:peptidase activity"/>
    <property type="evidence" value="ECO:0007669"/>
    <property type="project" value="UniProtKB-KW"/>
</dbReference>
<keyword evidence="4" id="KW-1185">Reference proteome</keyword>
<dbReference type="PANTHER" id="PTHR42733:SF12">
    <property type="entry name" value="PROTEINASE"/>
    <property type="match status" value="1"/>
</dbReference>
<dbReference type="PROSITE" id="PS51276">
    <property type="entry name" value="PEPTIDASE_C56_PFPI"/>
    <property type="match status" value="1"/>
</dbReference>
<dbReference type="Gene3D" id="3.40.50.880">
    <property type="match status" value="1"/>
</dbReference>
<dbReference type="OrthoDB" id="9792284at2"/>
<reference evidence="3 4" key="1">
    <citation type="submission" date="2017-05" db="EMBL/GenBank/DDBJ databases">
        <title>Complete and WGS of Bordetella genogroups.</title>
        <authorList>
            <person name="Spilker T."/>
            <person name="LiPuma J."/>
        </authorList>
    </citation>
    <scope>NUCLEOTIDE SEQUENCE [LARGE SCALE GENOMIC DNA]</scope>
    <source>
        <strain evidence="3 4">AU17164</strain>
    </source>
</reference>
<evidence type="ECO:0000313" key="3">
    <source>
        <dbReference type="EMBL" id="ARP86187.1"/>
    </source>
</evidence>
<keyword evidence="3" id="KW-0378">Hydrolase</keyword>
<dbReference type="Pfam" id="PF01965">
    <property type="entry name" value="DJ-1_PfpI"/>
    <property type="match status" value="1"/>
</dbReference>
<dbReference type="GO" id="GO:0006508">
    <property type="term" value="P:proteolysis"/>
    <property type="evidence" value="ECO:0007669"/>
    <property type="project" value="UniProtKB-KW"/>
</dbReference>